<dbReference type="AlphaFoldDB" id="A0A084VFL7"/>
<dbReference type="InterPro" id="IPR018114">
    <property type="entry name" value="TRYPSIN_HIS"/>
</dbReference>
<dbReference type="STRING" id="74873.A0A084VFL7"/>
<dbReference type="Gene3D" id="2.40.10.10">
    <property type="entry name" value="Trypsin-like serine proteases"/>
    <property type="match status" value="1"/>
</dbReference>
<dbReference type="PRINTS" id="PR00722">
    <property type="entry name" value="CHYMOTRYPSIN"/>
</dbReference>
<evidence type="ECO:0000313" key="4">
    <source>
        <dbReference type="EMBL" id="KFB36761.1"/>
    </source>
</evidence>
<feature type="signal peptide" evidence="2">
    <location>
        <begin position="1"/>
        <end position="25"/>
    </location>
</feature>
<dbReference type="SMART" id="SM00020">
    <property type="entry name" value="Tryp_SPc"/>
    <property type="match status" value="1"/>
</dbReference>
<name>A0A084VFL7_ANOSI</name>
<gene>
    <name evidence="4" type="ORF">ZHAS_00003919</name>
</gene>
<sequence length="365" mass="39744">MYVFDRTPWLVLLANWMLVLLLVTADTIVHEPPDSGFDGDPCKLHNGSLGVCRPANQCSWLTAKSKTPEDLITCSFNMSLPIVCCMHEFDNTRTIIPAKRISEAQCDQFPKSSNLADHIINGVDAQFGEFPHMAALAYNVSNAIVFSCGSSLIAPRFLLTAAHCVTGVLFARLGVLELQPKVIVDTPIDIAIRNATRHPGYNPVTVSNDIALLELEEEVPANLPYAHPACLYMNTSGELLGPDVPLSVQGWGSVQVGDTNQPRLQKATVNLVDRETCQSKQVPTRRNRDGLHPTQICALGRDTNDTIADTCVGDSGGPLELVVDGRHYLVGIISAGYACGTTIPGIYTDIAPYIDWIESIVWPQH</sequence>
<dbReference type="InterPro" id="IPR009003">
    <property type="entry name" value="Peptidase_S1_PA"/>
</dbReference>
<keyword evidence="2" id="KW-0732">Signal</keyword>
<dbReference type="GO" id="GO:0006508">
    <property type="term" value="P:proteolysis"/>
    <property type="evidence" value="ECO:0007669"/>
    <property type="project" value="InterPro"/>
</dbReference>
<dbReference type="InterPro" id="IPR043504">
    <property type="entry name" value="Peptidase_S1_PA_chymotrypsin"/>
</dbReference>
<evidence type="ECO:0000256" key="2">
    <source>
        <dbReference type="SAM" id="SignalP"/>
    </source>
</evidence>
<dbReference type="CDD" id="cd00190">
    <property type="entry name" value="Tryp_SPc"/>
    <property type="match status" value="1"/>
</dbReference>
<reference evidence="5" key="2">
    <citation type="submission" date="2020-05" db="UniProtKB">
        <authorList>
            <consortium name="EnsemblMetazoa"/>
        </authorList>
    </citation>
    <scope>IDENTIFICATION</scope>
</reference>
<dbReference type="VEuPathDB" id="VectorBase:ASIS006798"/>
<dbReference type="PROSITE" id="PS00134">
    <property type="entry name" value="TRYPSIN_HIS"/>
    <property type="match status" value="1"/>
</dbReference>
<evidence type="ECO:0000256" key="1">
    <source>
        <dbReference type="ARBA" id="ARBA00024195"/>
    </source>
</evidence>
<evidence type="ECO:0000259" key="3">
    <source>
        <dbReference type="PROSITE" id="PS50240"/>
    </source>
</evidence>
<feature type="chain" id="PRO_5001783575" evidence="2">
    <location>
        <begin position="26"/>
        <end position="365"/>
    </location>
</feature>
<dbReference type="InterPro" id="IPR001254">
    <property type="entry name" value="Trypsin_dom"/>
</dbReference>
<keyword evidence="6" id="KW-1185">Reference proteome</keyword>
<accession>A0A084VFL7</accession>
<dbReference type="EnsemblMetazoa" id="ASIC003919-RA">
    <property type="protein sequence ID" value="ASIC003919-PA"/>
    <property type="gene ID" value="ASIC003919"/>
</dbReference>
<dbReference type="EMBL" id="ATLV01012445">
    <property type="status" value="NOT_ANNOTATED_CDS"/>
    <property type="molecule type" value="Genomic_DNA"/>
</dbReference>
<dbReference type="OMA" id="DPMLYEG"/>
<dbReference type="EMBL" id="KE524793">
    <property type="protein sequence ID" value="KFB36761.1"/>
    <property type="molecule type" value="Genomic_DNA"/>
</dbReference>
<dbReference type="InterPro" id="IPR001314">
    <property type="entry name" value="Peptidase_S1A"/>
</dbReference>
<dbReference type="SUPFAM" id="SSF50494">
    <property type="entry name" value="Trypsin-like serine proteases"/>
    <property type="match status" value="1"/>
</dbReference>
<feature type="domain" description="Peptidase S1" evidence="3">
    <location>
        <begin position="119"/>
        <end position="362"/>
    </location>
</feature>
<dbReference type="GO" id="GO:0004252">
    <property type="term" value="F:serine-type endopeptidase activity"/>
    <property type="evidence" value="ECO:0007669"/>
    <property type="project" value="InterPro"/>
</dbReference>
<protein>
    <submittedName>
        <fullName evidence="4">AGAP000572-PA-like protein</fullName>
    </submittedName>
</protein>
<evidence type="ECO:0000313" key="6">
    <source>
        <dbReference type="Proteomes" id="UP000030765"/>
    </source>
</evidence>
<organism evidence="4">
    <name type="scientific">Anopheles sinensis</name>
    <name type="common">Mosquito</name>
    <dbReference type="NCBI Taxonomy" id="74873"/>
    <lineage>
        <taxon>Eukaryota</taxon>
        <taxon>Metazoa</taxon>
        <taxon>Ecdysozoa</taxon>
        <taxon>Arthropoda</taxon>
        <taxon>Hexapoda</taxon>
        <taxon>Insecta</taxon>
        <taxon>Pterygota</taxon>
        <taxon>Neoptera</taxon>
        <taxon>Endopterygota</taxon>
        <taxon>Diptera</taxon>
        <taxon>Nematocera</taxon>
        <taxon>Culicoidea</taxon>
        <taxon>Culicidae</taxon>
        <taxon>Anophelinae</taxon>
        <taxon>Anopheles</taxon>
    </lineage>
</organism>
<dbReference type="PROSITE" id="PS50240">
    <property type="entry name" value="TRYPSIN_DOM"/>
    <property type="match status" value="1"/>
</dbReference>
<dbReference type="Proteomes" id="UP000030765">
    <property type="component" value="Unassembled WGS sequence"/>
</dbReference>
<dbReference type="Pfam" id="PF00089">
    <property type="entry name" value="Trypsin"/>
    <property type="match status" value="1"/>
</dbReference>
<evidence type="ECO:0000313" key="5">
    <source>
        <dbReference type="EnsemblMetazoa" id="ASIC003919-PA"/>
    </source>
</evidence>
<dbReference type="PANTHER" id="PTHR24258:SF136">
    <property type="entry name" value="GH06673P-RELATED"/>
    <property type="match status" value="1"/>
</dbReference>
<dbReference type="PANTHER" id="PTHR24258">
    <property type="entry name" value="SERINE PROTEASE-RELATED"/>
    <property type="match status" value="1"/>
</dbReference>
<dbReference type="OrthoDB" id="6357057at2759"/>
<comment type="similarity">
    <text evidence="1">Belongs to the peptidase S1 family. CLIP subfamily.</text>
</comment>
<proteinExistence type="inferred from homology"/>
<reference evidence="4 6" key="1">
    <citation type="journal article" date="2014" name="BMC Genomics">
        <title>Genome sequence of Anopheles sinensis provides insight into genetics basis of mosquito competence for malaria parasites.</title>
        <authorList>
            <person name="Zhou D."/>
            <person name="Zhang D."/>
            <person name="Ding G."/>
            <person name="Shi L."/>
            <person name="Hou Q."/>
            <person name="Ye Y."/>
            <person name="Xu Y."/>
            <person name="Zhou H."/>
            <person name="Xiong C."/>
            <person name="Li S."/>
            <person name="Yu J."/>
            <person name="Hong S."/>
            <person name="Yu X."/>
            <person name="Zou P."/>
            <person name="Chen C."/>
            <person name="Chang X."/>
            <person name="Wang W."/>
            <person name="Lv Y."/>
            <person name="Sun Y."/>
            <person name="Ma L."/>
            <person name="Shen B."/>
            <person name="Zhu C."/>
        </authorList>
    </citation>
    <scope>NUCLEOTIDE SEQUENCE [LARGE SCALE GENOMIC DNA]</scope>
</reference>
<dbReference type="VEuPathDB" id="VectorBase:ASIC003919"/>